<name>A0A699JDA2_TANCI</name>
<sequence length="259" mass="29629">MQCIMSGIGLFKMRFRIQIAQAEEAWIQSNQKEFEFMAAVDAYEETMRVKANYILENNLQQASTSDTQIDKSPVYDSDGSAENDSNVICEVSSVEQGRRTVAQHLENVEETRVLYDSLYNNLAIEVGKVNSVNRKLRETNADLTTELARYKNQEKCFETSQEKYDKLKSAHQEIHKIVKDEILPIVNKVDARVQNFEIQFLKEAAKFVRDFKSLAKEANESLVKHTTLELEIELLLRAVVSQNIMSVVQNNSVVDTPNL</sequence>
<reference evidence="2" key="1">
    <citation type="journal article" date="2019" name="Sci. Rep.">
        <title>Draft genome of Tanacetum cinerariifolium, the natural source of mosquito coil.</title>
        <authorList>
            <person name="Yamashiro T."/>
            <person name="Shiraishi A."/>
            <person name="Satake H."/>
            <person name="Nakayama K."/>
        </authorList>
    </citation>
    <scope>NUCLEOTIDE SEQUENCE</scope>
</reference>
<proteinExistence type="predicted"/>
<dbReference type="EMBL" id="BKCJ010392619">
    <property type="protein sequence ID" value="GFA25058.1"/>
    <property type="molecule type" value="Genomic_DNA"/>
</dbReference>
<dbReference type="AlphaFoldDB" id="A0A699JDA2"/>
<gene>
    <name evidence="2" type="ORF">Tci_597030</name>
</gene>
<comment type="caution">
    <text evidence="2">The sequence shown here is derived from an EMBL/GenBank/DDBJ whole genome shotgun (WGS) entry which is preliminary data.</text>
</comment>
<accession>A0A699JDA2</accession>
<feature type="region of interest" description="Disordered" evidence="1">
    <location>
        <begin position="62"/>
        <end position="83"/>
    </location>
</feature>
<protein>
    <submittedName>
        <fullName evidence="2">Uncharacterized protein</fullName>
    </submittedName>
</protein>
<organism evidence="2">
    <name type="scientific">Tanacetum cinerariifolium</name>
    <name type="common">Dalmatian daisy</name>
    <name type="synonym">Chrysanthemum cinerariifolium</name>
    <dbReference type="NCBI Taxonomy" id="118510"/>
    <lineage>
        <taxon>Eukaryota</taxon>
        <taxon>Viridiplantae</taxon>
        <taxon>Streptophyta</taxon>
        <taxon>Embryophyta</taxon>
        <taxon>Tracheophyta</taxon>
        <taxon>Spermatophyta</taxon>
        <taxon>Magnoliopsida</taxon>
        <taxon>eudicotyledons</taxon>
        <taxon>Gunneridae</taxon>
        <taxon>Pentapetalae</taxon>
        <taxon>asterids</taxon>
        <taxon>campanulids</taxon>
        <taxon>Asterales</taxon>
        <taxon>Asteraceae</taxon>
        <taxon>Asteroideae</taxon>
        <taxon>Anthemideae</taxon>
        <taxon>Anthemidinae</taxon>
        <taxon>Tanacetum</taxon>
    </lineage>
</organism>
<evidence type="ECO:0000256" key="1">
    <source>
        <dbReference type="SAM" id="MobiDB-lite"/>
    </source>
</evidence>
<evidence type="ECO:0000313" key="2">
    <source>
        <dbReference type="EMBL" id="GFA25058.1"/>
    </source>
</evidence>